<dbReference type="Proteomes" id="UP000655208">
    <property type="component" value="Unassembled WGS sequence"/>
</dbReference>
<evidence type="ECO:0000313" key="4">
    <source>
        <dbReference type="Proteomes" id="UP000655208"/>
    </source>
</evidence>
<keyword evidence="4" id="KW-1185">Reference proteome</keyword>
<organism evidence="3 4">
    <name type="scientific">Nakamurella endophytica</name>
    <dbReference type="NCBI Taxonomy" id="1748367"/>
    <lineage>
        <taxon>Bacteria</taxon>
        <taxon>Bacillati</taxon>
        <taxon>Actinomycetota</taxon>
        <taxon>Actinomycetes</taxon>
        <taxon>Nakamurellales</taxon>
        <taxon>Nakamurellaceae</taxon>
        <taxon>Nakamurella</taxon>
    </lineage>
</organism>
<feature type="region of interest" description="Disordered" evidence="1">
    <location>
        <begin position="79"/>
        <end position="150"/>
    </location>
</feature>
<keyword evidence="2" id="KW-1133">Transmembrane helix</keyword>
<feature type="compositionally biased region" description="Pro residues" evidence="1">
    <location>
        <begin position="110"/>
        <end position="120"/>
    </location>
</feature>
<dbReference type="AlphaFoldDB" id="A0A917SZR7"/>
<sequence length="264" mass="25807">MSRALSDGSGGFVDALSGVDGTAEPPAVVPSVEVWADPLAERSWTGPPRSAGPAGSADLARGAARAVRVGGAVVVPAAPAGTAASPSAGWSARSRTAAAAAPGSALSRPAPAPSRPPAAPARPVTAPAARSAPPRAAAPPATAPAAGLSDRVRRAGYQAAAALAARSGGGGSATTPARTATGPSTSGTGRSTAGPRPTADRRTAPAAPARPAVPRPPARPSTDRRGSGNRIATAWGFLVVLLIVLFSSGTGQRIVDAVTHWLHR</sequence>
<name>A0A917SZR7_9ACTN</name>
<gene>
    <name evidence="3" type="ORF">GCM10011594_26860</name>
</gene>
<dbReference type="RefSeq" id="WP_188942153.1">
    <property type="nucleotide sequence ID" value="NZ_BMNA01000004.1"/>
</dbReference>
<accession>A0A917SZR7</accession>
<evidence type="ECO:0000256" key="1">
    <source>
        <dbReference type="SAM" id="MobiDB-lite"/>
    </source>
</evidence>
<evidence type="ECO:0000313" key="3">
    <source>
        <dbReference type="EMBL" id="GGM05273.1"/>
    </source>
</evidence>
<reference evidence="3" key="2">
    <citation type="submission" date="2020-09" db="EMBL/GenBank/DDBJ databases">
        <authorList>
            <person name="Sun Q."/>
            <person name="Zhou Y."/>
        </authorList>
    </citation>
    <scope>NUCLEOTIDE SEQUENCE</scope>
    <source>
        <strain evidence="3">CGMCC 4.7308</strain>
    </source>
</reference>
<feature type="region of interest" description="Disordered" evidence="1">
    <location>
        <begin position="164"/>
        <end position="228"/>
    </location>
</feature>
<keyword evidence="2" id="KW-0812">Transmembrane</keyword>
<evidence type="ECO:0000256" key="2">
    <source>
        <dbReference type="SAM" id="Phobius"/>
    </source>
</evidence>
<dbReference type="EMBL" id="BMNA01000004">
    <property type="protein sequence ID" value="GGM05273.1"/>
    <property type="molecule type" value="Genomic_DNA"/>
</dbReference>
<feature type="compositionally biased region" description="Low complexity" evidence="1">
    <location>
        <begin position="79"/>
        <end position="109"/>
    </location>
</feature>
<feature type="region of interest" description="Disordered" evidence="1">
    <location>
        <begin position="1"/>
        <end position="25"/>
    </location>
</feature>
<keyword evidence="2" id="KW-0472">Membrane</keyword>
<protein>
    <submittedName>
        <fullName evidence="3">Uncharacterized protein</fullName>
    </submittedName>
</protein>
<reference evidence="3" key="1">
    <citation type="journal article" date="2014" name="Int. J. Syst. Evol. Microbiol.">
        <title>Complete genome sequence of Corynebacterium casei LMG S-19264T (=DSM 44701T), isolated from a smear-ripened cheese.</title>
        <authorList>
            <consortium name="US DOE Joint Genome Institute (JGI-PGF)"/>
            <person name="Walter F."/>
            <person name="Albersmeier A."/>
            <person name="Kalinowski J."/>
            <person name="Ruckert C."/>
        </authorList>
    </citation>
    <scope>NUCLEOTIDE SEQUENCE</scope>
    <source>
        <strain evidence="3">CGMCC 4.7308</strain>
    </source>
</reference>
<comment type="caution">
    <text evidence="3">The sequence shown here is derived from an EMBL/GenBank/DDBJ whole genome shotgun (WGS) entry which is preliminary data.</text>
</comment>
<proteinExistence type="predicted"/>
<feature type="compositionally biased region" description="Low complexity" evidence="1">
    <location>
        <begin position="173"/>
        <end position="197"/>
    </location>
</feature>
<feature type="transmembrane region" description="Helical" evidence="2">
    <location>
        <begin position="234"/>
        <end position="255"/>
    </location>
</feature>
<feature type="compositionally biased region" description="Low complexity" evidence="1">
    <location>
        <begin position="121"/>
        <end position="147"/>
    </location>
</feature>